<feature type="compositionally biased region" description="Low complexity" evidence="8">
    <location>
        <begin position="271"/>
        <end position="286"/>
    </location>
</feature>
<evidence type="ECO:0000256" key="1">
    <source>
        <dbReference type="ARBA" id="ARBA00012513"/>
    </source>
</evidence>
<evidence type="ECO:0000313" key="10">
    <source>
        <dbReference type="EMBL" id="MDH6217910.1"/>
    </source>
</evidence>
<dbReference type="PANTHER" id="PTHR43289">
    <property type="entry name" value="MITOGEN-ACTIVATED PROTEIN KINASE KINASE KINASE 20-RELATED"/>
    <property type="match status" value="1"/>
</dbReference>
<dbReference type="Gene3D" id="3.30.200.20">
    <property type="entry name" value="Phosphorylase Kinase, domain 1"/>
    <property type="match status" value="1"/>
</dbReference>
<dbReference type="Gene3D" id="2.60.120.430">
    <property type="entry name" value="Galactose-binding lectin"/>
    <property type="match status" value="1"/>
</dbReference>
<evidence type="ECO:0000256" key="3">
    <source>
        <dbReference type="ARBA" id="ARBA00022679"/>
    </source>
</evidence>
<sequence>MISEEGDHQATTSAHRGSGRLIAGRYHLHDVLGRGGMGTVWRAHDQLLDRAVAAKELHILTHGDEEHRIRVRRAIREARAVARVSHPHVVGVHDLVESEDRLWIVMELVEGPSLSQRIAENGPLTPQHAAALGVQLLDALEAVHAAGTLHRDVKPANVLLRRDGNAVLTDFGIAALDDGEFLTTTGELVGSLEFMAPERVMGTEVGPASDLWSLGATLATVCGGQSPFRRPAHPATLHAVAYEEPVLSERLGPLYPVVEALLRKSPDDRPPAATARAALRRVAAGDTTAEPLPTPTVRVPRSSPSSADADTVTSGQERLVPARGAVPTARHTTTLKPVRELPEQSSRSGPTRVLWALVGTAVLAAGVGGGLFLTGTPPFKENSKATTASYVVKSAASWQPVTGVTVQRGDRVTVRFVSGQWTADYRNMPMTGPAGYDAATDKLFAGAVDCKIRRASPFGSLLARLTGKQGYPIHAVGRKLTFKAAGNGALELAMNDLAGSCSQDNRGTLTVKVVVTRPS</sequence>
<evidence type="ECO:0000256" key="8">
    <source>
        <dbReference type="SAM" id="MobiDB-lite"/>
    </source>
</evidence>
<protein>
    <recommendedName>
        <fullName evidence="1">non-specific serine/threonine protein kinase</fullName>
        <ecNumber evidence="1">2.7.11.1</ecNumber>
    </recommendedName>
</protein>
<dbReference type="Gene3D" id="1.10.510.10">
    <property type="entry name" value="Transferase(Phosphotransferase) domain 1"/>
    <property type="match status" value="1"/>
</dbReference>
<keyword evidence="2 10" id="KW-0723">Serine/threonine-protein kinase</keyword>
<keyword evidence="3" id="KW-0808">Transferase</keyword>
<feature type="region of interest" description="Disordered" evidence="8">
    <location>
        <begin position="265"/>
        <end position="318"/>
    </location>
</feature>
<dbReference type="EC" id="2.7.11.1" evidence="1"/>
<feature type="binding site" evidence="7">
    <location>
        <position position="55"/>
    </location>
    <ligand>
        <name>ATP</name>
        <dbReference type="ChEBI" id="CHEBI:30616"/>
    </ligand>
</feature>
<keyword evidence="11" id="KW-1185">Reference proteome</keyword>
<evidence type="ECO:0000256" key="5">
    <source>
        <dbReference type="ARBA" id="ARBA00022777"/>
    </source>
</evidence>
<gene>
    <name evidence="10" type="ORF">M2283_005242</name>
</gene>
<name>A0ABT6LNM8_9ACTN</name>
<evidence type="ECO:0000256" key="2">
    <source>
        <dbReference type="ARBA" id="ARBA00022527"/>
    </source>
</evidence>
<dbReference type="EMBL" id="JARXVH010000008">
    <property type="protein sequence ID" value="MDH6217910.1"/>
    <property type="molecule type" value="Genomic_DNA"/>
</dbReference>
<dbReference type="PROSITE" id="PS00107">
    <property type="entry name" value="PROTEIN_KINASE_ATP"/>
    <property type="match status" value="1"/>
</dbReference>
<dbReference type="InterPro" id="IPR017441">
    <property type="entry name" value="Protein_kinase_ATP_BS"/>
</dbReference>
<proteinExistence type="predicted"/>
<dbReference type="PROSITE" id="PS50011">
    <property type="entry name" value="PROTEIN_KINASE_DOM"/>
    <property type="match status" value="1"/>
</dbReference>
<feature type="compositionally biased region" description="Low complexity" evidence="8">
    <location>
        <begin position="295"/>
        <end position="306"/>
    </location>
</feature>
<dbReference type="SMART" id="SM00220">
    <property type="entry name" value="S_TKc"/>
    <property type="match status" value="1"/>
</dbReference>
<dbReference type="GO" id="GO:0004674">
    <property type="term" value="F:protein serine/threonine kinase activity"/>
    <property type="evidence" value="ECO:0007669"/>
    <property type="project" value="UniProtKB-KW"/>
</dbReference>
<dbReference type="PANTHER" id="PTHR43289:SF6">
    <property type="entry name" value="SERINE_THREONINE-PROTEIN KINASE NEKL-3"/>
    <property type="match status" value="1"/>
</dbReference>
<dbReference type="InterPro" id="IPR000719">
    <property type="entry name" value="Prot_kinase_dom"/>
</dbReference>
<keyword evidence="5 10" id="KW-0418">Kinase</keyword>
<dbReference type="InterPro" id="IPR011009">
    <property type="entry name" value="Kinase-like_dom_sf"/>
</dbReference>
<dbReference type="SUPFAM" id="SSF56112">
    <property type="entry name" value="Protein kinase-like (PK-like)"/>
    <property type="match status" value="1"/>
</dbReference>
<organism evidence="10 11">
    <name type="scientific">Streptomyces pseudovenezuelae</name>
    <dbReference type="NCBI Taxonomy" id="67350"/>
    <lineage>
        <taxon>Bacteria</taxon>
        <taxon>Bacillati</taxon>
        <taxon>Actinomycetota</taxon>
        <taxon>Actinomycetes</taxon>
        <taxon>Kitasatosporales</taxon>
        <taxon>Streptomycetaceae</taxon>
        <taxon>Streptomyces</taxon>
        <taxon>Streptomyces aurantiacus group</taxon>
    </lineage>
</organism>
<evidence type="ECO:0000313" key="11">
    <source>
        <dbReference type="Proteomes" id="UP001160499"/>
    </source>
</evidence>
<reference evidence="10 11" key="1">
    <citation type="submission" date="2023-04" db="EMBL/GenBank/DDBJ databases">
        <title>Forest soil microbial communities from Buena Vista Peninsula, Colon Province, Panama.</title>
        <authorList>
            <person name="Bouskill N."/>
        </authorList>
    </citation>
    <scope>NUCLEOTIDE SEQUENCE [LARGE SCALE GENOMIC DNA]</scope>
    <source>
        <strain evidence="10 11">GGS1</strain>
    </source>
</reference>
<dbReference type="CDD" id="cd14014">
    <property type="entry name" value="STKc_PknB_like"/>
    <property type="match status" value="1"/>
</dbReference>
<accession>A0ABT6LNM8</accession>
<evidence type="ECO:0000256" key="6">
    <source>
        <dbReference type="ARBA" id="ARBA00022840"/>
    </source>
</evidence>
<comment type="caution">
    <text evidence="10">The sequence shown here is derived from an EMBL/GenBank/DDBJ whole genome shotgun (WGS) entry which is preliminary data.</text>
</comment>
<keyword evidence="4 7" id="KW-0547">Nucleotide-binding</keyword>
<dbReference type="Pfam" id="PF00069">
    <property type="entry name" value="Pkinase"/>
    <property type="match status" value="1"/>
</dbReference>
<dbReference type="Proteomes" id="UP001160499">
    <property type="component" value="Unassembled WGS sequence"/>
</dbReference>
<evidence type="ECO:0000256" key="4">
    <source>
        <dbReference type="ARBA" id="ARBA00022741"/>
    </source>
</evidence>
<dbReference type="RefSeq" id="WP_280878801.1">
    <property type="nucleotide sequence ID" value="NZ_JARXVH010000008.1"/>
</dbReference>
<evidence type="ECO:0000256" key="7">
    <source>
        <dbReference type="PROSITE-ProRule" id="PRU10141"/>
    </source>
</evidence>
<evidence type="ECO:0000259" key="9">
    <source>
        <dbReference type="PROSITE" id="PS50011"/>
    </source>
</evidence>
<keyword evidence="6 7" id="KW-0067">ATP-binding</keyword>
<feature type="domain" description="Protein kinase" evidence="9">
    <location>
        <begin position="26"/>
        <end position="279"/>
    </location>
</feature>